<dbReference type="AlphaFoldDB" id="A0A3M6V8H1"/>
<dbReference type="STRING" id="542832.A0A3M6V8H1"/>
<dbReference type="PROSITE" id="PS50302">
    <property type="entry name" value="PUM"/>
    <property type="match status" value="1"/>
</dbReference>
<dbReference type="OrthoDB" id="497380at2759"/>
<dbReference type="InterPro" id="IPR001313">
    <property type="entry name" value="Pumilio_RNA-bd_rpt"/>
</dbReference>
<dbReference type="SMART" id="SM00025">
    <property type="entry name" value="Pumilio"/>
    <property type="match status" value="5"/>
</dbReference>
<evidence type="ECO:0000259" key="5">
    <source>
        <dbReference type="PROSITE" id="PS50303"/>
    </source>
</evidence>
<sequence length="562" mass="63241">MAVQAKTVKAKSTKSYSKGEYNTKKRSASNMEDGKKSFVDQKLAKKQRKMQRPHYEMVTRAKQIWNIIRERDVDKNKRAILVDELYMLVKGKIYDVAAKHDASRVIQSLMQHGKPEHRSQIVLEMKDHLIDLAKMQYGCFLVQKMIRYGSRADRAAIVKCLTGHVVQVGTHNIAANVLEYAQEYLQPSQLTSLKLEFYGREFAHFRAESKRNLADIIAAHPEKKADVLKHLSSILNRMVDKQLLGLAFVQSLLWEYMSNAEHDDVMQMVANVRDASLALLATRNGARVVNKCVSLGAAKDRKRIIKTLKDKVLEACNHPSGYLVIMRILDVVDDSVLVQKSILAELNNELFSIAMHPSGRKVLLQLLSPLNKKYLSADDLVLLEPPTLPSVEDPTITIVNYKKDPDARREEILKGLLPKLEEMSIANTAALMRSKEGRDVIVEVAKRSESTELTNSVTAAVLAQFSMETEPLYTDANGHFALRRLIKETSMAGPLLTAVEKQLPHWATSNRGSFVVLAFLEAEHAPKNALKVVQNTLKSTMGDLKKLVDTQQGTKLLLEKLQ</sequence>
<evidence type="ECO:0000256" key="2">
    <source>
        <dbReference type="ARBA" id="ARBA00022884"/>
    </source>
</evidence>
<dbReference type="GO" id="GO:0005730">
    <property type="term" value="C:nucleolus"/>
    <property type="evidence" value="ECO:0007669"/>
    <property type="project" value="TreeGrafter"/>
</dbReference>
<accession>A0A3M6V8H1</accession>
<dbReference type="EMBL" id="QLLG01000800">
    <property type="protein sequence ID" value="RMX62263.1"/>
    <property type="molecule type" value="Genomic_DNA"/>
</dbReference>
<dbReference type="InterPro" id="IPR033133">
    <property type="entry name" value="PUM-HD"/>
</dbReference>
<evidence type="ECO:0000256" key="4">
    <source>
        <dbReference type="SAM" id="MobiDB-lite"/>
    </source>
</evidence>
<protein>
    <recommendedName>
        <fullName evidence="5">PUM-HD domain-containing protein</fullName>
    </recommendedName>
</protein>
<comment type="caution">
    <text evidence="6">The sequence shown here is derived from an EMBL/GenBank/DDBJ whole genome shotgun (WGS) entry which is preliminary data.</text>
</comment>
<name>A0A3M6V8H1_9STRA</name>
<dbReference type="Gene3D" id="1.25.10.10">
    <property type="entry name" value="Leucine-rich Repeat Variant"/>
    <property type="match status" value="2"/>
</dbReference>
<dbReference type="InterPro" id="IPR016024">
    <property type="entry name" value="ARM-type_fold"/>
</dbReference>
<reference evidence="6 7" key="1">
    <citation type="submission" date="2018-06" db="EMBL/GenBank/DDBJ databases">
        <title>Comparative genomics of downy mildews reveals potential adaptations to biotrophy.</title>
        <authorList>
            <person name="Fletcher K."/>
            <person name="Klosterman S.J."/>
            <person name="Derevnina L."/>
            <person name="Martin F."/>
            <person name="Koike S."/>
            <person name="Reyes Chin-Wo S."/>
            <person name="Mou B."/>
            <person name="Michelmore R."/>
        </authorList>
    </citation>
    <scope>NUCLEOTIDE SEQUENCE [LARGE SCALE GENOMIC DNA]</scope>
    <source>
        <strain evidence="6 7">R14</strain>
    </source>
</reference>
<evidence type="ECO:0000313" key="7">
    <source>
        <dbReference type="Proteomes" id="UP000282087"/>
    </source>
</evidence>
<dbReference type="InterPro" id="IPR040059">
    <property type="entry name" value="PUM3"/>
</dbReference>
<dbReference type="SUPFAM" id="SSF48371">
    <property type="entry name" value="ARM repeat"/>
    <property type="match status" value="1"/>
</dbReference>
<evidence type="ECO:0000256" key="1">
    <source>
        <dbReference type="ARBA" id="ARBA00022737"/>
    </source>
</evidence>
<dbReference type="Pfam" id="PF00806">
    <property type="entry name" value="PUF"/>
    <property type="match status" value="3"/>
</dbReference>
<feature type="repeat" description="Pumilio" evidence="3">
    <location>
        <begin position="124"/>
        <end position="159"/>
    </location>
</feature>
<dbReference type="PANTHER" id="PTHR13389:SF0">
    <property type="entry name" value="PUMILIO HOMOLOG 3"/>
    <property type="match status" value="1"/>
</dbReference>
<feature type="region of interest" description="Disordered" evidence="4">
    <location>
        <begin position="1"/>
        <end position="37"/>
    </location>
</feature>
<dbReference type="PROSITE" id="PS50303">
    <property type="entry name" value="PUM_HD"/>
    <property type="match status" value="1"/>
</dbReference>
<dbReference type="GO" id="GO:0006417">
    <property type="term" value="P:regulation of translation"/>
    <property type="evidence" value="ECO:0007669"/>
    <property type="project" value="TreeGrafter"/>
</dbReference>
<gene>
    <name evidence="6" type="ORF">DD238_000866</name>
</gene>
<organism evidence="6 7">
    <name type="scientific">Peronospora effusa</name>
    <dbReference type="NCBI Taxonomy" id="542832"/>
    <lineage>
        <taxon>Eukaryota</taxon>
        <taxon>Sar</taxon>
        <taxon>Stramenopiles</taxon>
        <taxon>Oomycota</taxon>
        <taxon>Peronosporomycetes</taxon>
        <taxon>Peronosporales</taxon>
        <taxon>Peronosporaceae</taxon>
        <taxon>Peronospora</taxon>
    </lineage>
</organism>
<dbReference type="PANTHER" id="PTHR13389">
    <property type="entry name" value="PUMILIO HOMOLOG 3"/>
    <property type="match status" value="1"/>
</dbReference>
<proteinExistence type="predicted"/>
<dbReference type="InterPro" id="IPR011989">
    <property type="entry name" value="ARM-like"/>
</dbReference>
<dbReference type="Proteomes" id="UP000282087">
    <property type="component" value="Unassembled WGS sequence"/>
</dbReference>
<dbReference type="InterPro" id="IPR012959">
    <property type="entry name" value="CPL_dom"/>
</dbReference>
<dbReference type="GO" id="GO:0003729">
    <property type="term" value="F:mRNA binding"/>
    <property type="evidence" value="ECO:0007669"/>
    <property type="project" value="TreeGrafter"/>
</dbReference>
<evidence type="ECO:0000313" key="6">
    <source>
        <dbReference type="EMBL" id="RMX62263.1"/>
    </source>
</evidence>
<dbReference type="Pfam" id="PF08144">
    <property type="entry name" value="CPL"/>
    <property type="match status" value="1"/>
</dbReference>
<keyword evidence="2" id="KW-0694">RNA-binding</keyword>
<dbReference type="VEuPathDB" id="FungiDB:DD237_000087"/>
<evidence type="ECO:0000256" key="3">
    <source>
        <dbReference type="PROSITE-ProRule" id="PRU00317"/>
    </source>
</evidence>
<keyword evidence="1" id="KW-0677">Repeat</keyword>
<feature type="domain" description="PUM-HD" evidence="5">
    <location>
        <begin position="60"/>
        <end position="413"/>
    </location>
</feature>
<keyword evidence="7" id="KW-1185">Reference proteome</keyword>